<dbReference type="EMBL" id="JARQZJ010000091">
    <property type="protein sequence ID" value="KAK9882956.1"/>
    <property type="molecule type" value="Genomic_DNA"/>
</dbReference>
<gene>
    <name evidence="2" type="ORF">WA026_001174</name>
</gene>
<keyword evidence="3" id="KW-1185">Reference proteome</keyword>
<evidence type="ECO:0000313" key="3">
    <source>
        <dbReference type="Proteomes" id="UP001431783"/>
    </source>
</evidence>
<comment type="caution">
    <text evidence="2">The sequence shown here is derived from an EMBL/GenBank/DDBJ whole genome shotgun (WGS) entry which is preliminary data.</text>
</comment>
<reference evidence="2 3" key="1">
    <citation type="submission" date="2023-03" db="EMBL/GenBank/DDBJ databases">
        <title>Genome insight into feeding habits of ladybird beetles.</title>
        <authorList>
            <person name="Li H.-S."/>
            <person name="Huang Y.-H."/>
            <person name="Pang H."/>
        </authorList>
    </citation>
    <scope>NUCLEOTIDE SEQUENCE [LARGE SCALE GENOMIC DNA]</scope>
    <source>
        <strain evidence="2">SYSU_2023b</strain>
        <tissue evidence="2">Whole body</tissue>
    </source>
</reference>
<evidence type="ECO:0000313" key="2">
    <source>
        <dbReference type="EMBL" id="KAK9882956.1"/>
    </source>
</evidence>
<dbReference type="AlphaFoldDB" id="A0AAW1UH37"/>
<protein>
    <submittedName>
        <fullName evidence="2">Uncharacterized protein</fullName>
    </submittedName>
</protein>
<sequence length="101" mass="11826">MPRLRNSKRNDATFKTVTSSSARRKQPYTIWRLKLPIVLCPYNSNKAFPVIRKSVELRSAGYTNAINENVSNTIRCPQSFMCREMYTVPRKIAWNIERLKC</sequence>
<feature type="region of interest" description="Disordered" evidence="1">
    <location>
        <begin position="1"/>
        <end position="23"/>
    </location>
</feature>
<name>A0AAW1UH37_9CUCU</name>
<dbReference type="Proteomes" id="UP001431783">
    <property type="component" value="Unassembled WGS sequence"/>
</dbReference>
<accession>A0AAW1UH37</accession>
<evidence type="ECO:0000256" key="1">
    <source>
        <dbReference type="SAM" id="MobiDB-lite"/>
    </source>
</evidence>
<organism evidence="2 3">
    <name type="scientific">Henosepilachna vigintioctopunctata</name>
    <dbReference type="NCBI Taxonomy" id="420089"/>
    <lineage>
        <taxon>Eukaryota</taxon>
        <taxon>Metazoa</taxon>
        <taxon>Ecdysozoa</taxon>
        <taxon>Arthropoda</taxon>
        <taxon>Hexapoda</taxon>
        <taxon>Insecta</taxon>
        <taxon>Pterygota</taxon>
        <taxon>Neoptera</taxon>
        <taxon>Endopterygota</taxon>
        <taxon>Coleoptera</taxon>
        <taxon>Polyphaga</taxon>
        <taxon>Cucujiformia</taxon>
        <taxon>Coccinelloidea</taxon>
        <taxon>Coccinellidae</taxon>
        <taxon>Epilachninae</taxon>
        <taxon>Epilachnini</taxon>
        <taxon>Henosepilachna</taxon>
    </lineage>
</organism>
<proteinExistence type="predicted"/>